<keyword evidence="3" id="KW-1185">Reference proteome</keyword>
<proteinExistence type="predicted"/>
<dbReference type="Proteomes" id="UP000803884">
    <property type="component" value="Unassembled WGS sequence"/>
</dbReference>
<organism evidence="2 3">
    <name type="scientific">Cladosporium halotolerans</name>
    <dbReference type="NCBI Taxonomy" id="1052096"/>
    <lineage>
        <taxon>Eukaryota</taxon>
        <taxon>Fungi</taxon>
        <taxon>Dikarya</taxon>
        <taxon>Ascomycota</taxon>
        <taxon>Pezizomycotina</taxon>
        <taxon>Dothideomycetes</taxon>
        <taxon>Dothideomycetidae</taxon>
        <taxon>Cladosporiales</taxon>
        <taxon>Cladosporiaceae</taxon>
        <taxon>Cladosporium</taxon>
    </lineage>
</organism>
<protein>
    <submittedName>
        <fullName evidence="2">Uncharacterized protein</fullName>
    </submittedName>
</protein>
<evidence type="ECO:0000313" key="3">
    <source>
        <dbReference type="Proteomes" id="UP000803884"/>
    </source>
</evidence>
<dbReference type="RefSeq" id="XP_069226965.1">
    <property type="nucleotide sequence ID" value="XM_069375783.1"/>
</dbReference>
<dbReference type="EMBL" id="JAAQHG020000031">
    <property type="protein sequence ID" value="KAL1583859.1"/>
    <property type="molecule type" value="Genomic_DNA"/>
</dbReference>
<name>A0AB34KG23_9PEZI</name>
<accession>A0AB34KG23</accession>
<reference evidence="2 3" key="1">
    <citation type="journal article" date="2020" name="Microbiol. Resour. Announc.">
        <title>Draft Genome Sequence of a Cladosporium Species Isolated from the Mesophotic Ascidian Didemnum maculosum.</title>
        <authorList>
            <person name="Gioti A."/>
            <person name="Siaperas R."/>
            <person name="Nikolaivits E."/>
            <person name="Le Goff G."/>
            <person name="Ouazzani J."/>
            <person name="Kotoulas G."/>
            <person name="Topakas E."/>
        </authorList>
    </citation>
    <scope>NUCLEOTIDE SEQUENCE [LARGE SCALE GENOMIC DNA]</scope>
    <source>
        <strain evidence="2 3">TM138-S3</strain>
    </source>
</reference>
<evidence type="ECO:0000256" key="1">
    <source>
        <dbReference type="SAM" id="MobiDB-lite"/>
    </source>
</evidence>
<sequence>MEVVRSIRKRRSLYLDLPRHPLSSLKDQLPSHSRVTANSDQQERSQTSSTAPSKPLPHDPAHNAFEESFTAALSNPNPTYDGAHDDYHDCTPLLNAFHATDSPQETHTPQDRPPIKPPGKSKPILGICNWHEICRNAQYTRPVADILRQVLGDGEPKMHRGERRYEQLSERDVAGITSEGHRGGRKRGWWDSLRTRCRR</sequence>
<feature type="compositionally biased region" description="Basic residues" evidence="1">
    <location>
        <begin position="1"/>
        <end position="12"/>
    </location>
</feature>
<feature type="compositionally biased region" description="Polar residues" evidence="1">
    <location>
        <begin position="30"/>
        <end position="52"/>
    </location>
</feature>
<comment type="caution">
    <text evidence="2">The sequence shown here is derived from an EMBL/GenBank/DDBJ whole genome shotgun (WGS) entry which is preliminary data.</text>
</comment>
<feature type="region of interest" description="Disordered" evidence="1">
    <location>
        <begin position="100"/>
        <end position="119"/>
    </location>
</feature>
<evidence type="ECO:0000313" key="2">
    <source>
        <dbReference type="EMBL" id="KAL1583859.1"/>
    </source>
</evidence>
<gene>
    <name evidence="2" type="ORF">WHR41_07178</name>
</gene>
<dbReference type="AlphaFoldDB" id="A0AB34KG23"/>
<dbReference type="GeneID" id="96008621"/>
<feature type="region of interest" description="Disordered" evidence="1">
    <location>
        <begin position="1"/>
        <end position="62"/>
    </location>
</feature>